<proteinExistence type="predicted"/>
<evidence type="ECO:0000313" key="2">
    <source>
        <dbReference type="Proteomes" id="UP000320042"/>
    </source>
</evidence>
<dbReference type="EMBL" id="VOEJ01000004">
    <property type="protein sequence ID" value="TWR29211.1"/>
    <property type="molecule type" value="Genomic_DNA"/>
</dbReference>
<gene>
    <name evidence="1" type="ORF">FPZ43_09560</name>
</gene>
<evidence type="ECO:0000313" key="1">
    <source>
        <dbReference type="EMBL" id="TWR29211.1"/>
    </source>
</evidence>
<dbReference type="AlphaFoldDB" id="A0A563UCW1"/>
<sequence length="65" mass="7347">MNNQALNNRENNDNIGNVTEGVVKLSVEMSTEDYGVLVGGYNRNYLYINEELNFNIFGLGNNPNY</sequence>
<dbReference type="RefSeq" id="WP_146381698.1">
    <property type="nucleotide sequence ID" value="NZ_VOEJ01000004.1"/>
</dbReference>
<name>A0A563UCW1_9SPHI</name>
<keyword evidence="2" id="KW-1185">Reference proteome</keyword>
<reference evidence="1 2" key="1">
    <citation type="submission" date="2019-07" db="EMBL/GenBank/DDBJ databases">
        <authorList>
            <person name="Kim J."/>
        </authorList>
    </citation>
    <scope>NUCLEOTIDE SEQUENCE [LARGE SCALE GENOMIC DNA]</scope>
    <source>
        <strain evidence="2">dk17</strain>
    </source>
</reference>
<protein>
    <submittedName>
        <fullName evidence="1">Uncharacterized protein</fullName>
    </submittedName>
</protein>
<organism evidence="1 2">
    <name type="scientific">Mucilaginibacter pallidiroseus</name>
    <dbReference type="NCBI Taxonomy" id="2599295"/>
    <lineage>
        <taxon>Bacteria</taxon>
        <taxon>Pseudomonadati</taxon>
        <taxon>Bacteroidota</taxon>
        <taxon>Sphingobacteriia</taxon>
        <taxon>Sphingobacteriales</taxon>
        <taxon>Sphingobacteriaceae</taxon>
        <taxon>Mucilaginibacter</taxon>
    </lineage>
</organism>
<dbReference type="Proteomes" id="UP000320042">
    <property type="component" value="Unassembled WGS sequence"/>
</dbReference>
<comment type="caution">
    <text evidence="1">The sequence shown here is derived from an EMBL/GenBank/DDBJ whole genome shotgun (WGS) entry which is preliminary data.</text>
</comment>
<accession>A0A563UCW1</accession>